<name>A0ABY6KTB5_9ARAC</name>
<protein>
    <recommendedName>
        <fullName evidence="3">Transposase</fullName>
    </recommendedName>
</protein>
<proteinExistence type="predicted"/>
<evidence type="ECO:0000313" key="2">
    <source>
        <dbReference type="Proteomes" id="UP001235939"/>
    </source>
</evidence>
<dbReference type="Proteomes" id="UP001235939">
    <property type="component" value="Chromosome 09"/>
</dbReference>
<accession>A0ABY6KTB5</accession>
<sequence length="140" mass="15882">MNCTATSRAPSQVLGSFAGQKVSARPIRRHLLQHGLSAWRPLFLLLLTLHHRQELLQWCDQRRTWMQEWRDVVFSDESRSGKSGFNRISAAAKHDNAGGNNIPLGISQSVKRTKRLAVRLIESRAWHPRILAVDGVPERA</sequence>
<evidence type="ECO:0000313" key="1">
    <source>
        <dbReference type="EMBL" id="UYV71903.1"/>
    </source>
</evidence>
<reference evidence="1 2" key="1">
    <citation type="submission" date="2022-01" db="EMBL/GenBank/DDBJ databases">
        <title>A chromosomal length assembly of Cordylochernes scorpioides.</title>
        <authorList>
            <person name="Zeh D."/>
            <person name="Zeh J."/>
        </authorList>
    </citation>
    <scope>NUCLEOTIDE SEQUENCE [LARGE SCALE GENOMIC DNA]</scope>
    <source>
        <strain evidence="1">IN4F17</strain>
        <tissue evidence="1">Whole Body</tissue>
    </source>
</reference>
<gene>
    <name evidence="1" type="ORF">LAZ67_9001009</name>
</gene>
<dbReference type="EMBL" id="CP092871">
    <property type="protein sequence ID" value="UYV71903.1"/>
    <property type="molecule type" value="Genomic_DNA"/>
</dbReference>
<evidence type="ECO:0008006" key="3">
    <source>
        <dbReference type="Google" id="ProtNLM"/>
    </source>
</evidence>
<keyword evidence="2" id="KW-1185">Reference proteome</keyword>
<organism evidence="1 2">
    <name type="scientific">Cordylochernes scorpioides</name>
    <dbReference type="NCBI Taxonomy" id="51811"/>
    <lineage>
        <taxon>Eukaryota</taxon>
        <taxon>Metazoa</taxon>
        <taxon>Ecdysozoa</taxon>
        <taxon>Arthropoda</taxon>
        <taxon>Chelicerata</taxon>
        <taxon>Arachnida</taxon>
        <taxon>Pseudoscorpiones</taxon>
        <taxon>Cheliferoidea</taxon>
        <taxon>Chernetidae</taxon>
        <taxon>Cordylochernes</taxon>
    </lineage>
</organism>